<organism evidence="3 4">
    <name type="scientific">Coffea canephora</name>
    <name type="common">Robusta coffee</name>
    <dbReference type="NCBI Taxonomy" id="49390"/>
    <lineage>
        <taxon>Eukaryota</taxon>
        <taxon>Viridiplantae</taxon>
        <taxon>Streptophyta</taxon>
        <taxon>Embryophyta</taxon>
        <taxon>Tracheophyta</taxon>
        <taxon>Spermatophyta</taxon>
        <taxon>Magnoliopsida</taxon>
        <taxon>eudicotyledons</taxon>
        <taxon>Gunneridae</taxon>
        <taxon>Pentapetalae</taxon>
        <taxon>asterids</taxon>
        <taxon>lamiids</taxon>
        <taxon>Gentianales</taxon>
        <taxon>Rubiaceae</taxon>
        <taxon>Ixoroideae</taxon>
        <taxon>Gardenieae complex</taxon>
        <taxon>Bertiereae - Coffeeae clade</taxon>
        <taxon>Coffeeae</taxon>
        <taxon>Coffea</taxon>
    </lineage>
</organism>
<dbReference type="EMBL" id="HG741209">
    <property type="protein sequence ID" value="CDP20957.1"/>
    <property type="molecule type" value="Genomic_DNA"/>
</dbReference>
<protein>
    <submittedName>
        <fullName evidence="3">DH200=94 genomic scaffold, scaffold_2125</fullName>
    </submittedName>
</protein>
<evidence type="ECO:0000259" key="2">
    <source>
        <dbReference type="Pfam" id="PF16884"/>
    </source>
</evidence>
<dbReference type="InterPro" id="IPR041694">
    <property type="entry name" value="ADH_N_2"/>
</dbReference>
<proteinExistence type="predicted"/>
<dbReference type="PhylomeDB" id="A0A068VK19"/>
<evidence type="ECO:0000256" key="1">
    <source>
        <dbReference type="ARBA" id="ARBA00023002"/>
    </source>
</evidence>
<evidence type="ECO:0000313" key="3">
    <source>
        <dbReference type="EMBL" id="CDP20957.1"/>
    </source>
</evidence>
<dbReference type="InterPro" id="IPR011032">
    <property type="entry name" value="GroES-like_sf"/>
</dbReference>
<name>A0A068VK19_COFCA</name>
<dbReference type="Gramene" id="CDP20957">
    <property type="protein sequence ID" value="CDP20957"/>
    <property type="gene ID" value="GSCOC_T00007534001"/>
</dbReference>
<keyword evidence="4" id="KW-1185">Reference proteome</keyword>
<dbReference type="OrthoDB" id="809632at2759"/>
<dbReference type="InterPro" id="IPR045010">
    <property type="entry name" value="MDR_fam"/>
</dbReference>
<dbReference type="PANTHER" id="PTHR43205">
    <property type="entry name" value="PROSTAGLANDIN REDUCTASE"/>
    <property type="match status" value="1"/>
</dbReference>
<dbReference type="SUPFAM" id="SSF50129">
    <property type="entry name" value="GroES-like"/>
    <property type="match status" value="1"/>
</dbReference>
<gene>
    <name evidence="3" type="ORF">GSCOC_T00007534001</name>
</gene>
<dbReference type="Pfam" id="PF16884">
    <property type="entry name" value="ADH_N_2"/>
    <property type="match status" value="1"/>
</dbReference>
<reference evidence="4" key="1">
    <citation type="journal article" date="2014" name="Science">
        <title>The coffee genome provides insight into the convergent evolution of caffeine biosynthesis.</title>
        <authorList>
            <person name="Denoeud F."/>
            <person name="Carretero-Paulet L."/>
            <person name="Dereeper A."/>
            <person name="Droc G."/>
            <person name="Guyot R."/>
            <person name="Pietrella M."/>
            <person name="Zheng C."/>
            <person name="Alberti A."/>
            <person name="Anthony F."/>
            <person name="Aprea G."/>
            <person name="Aury J.M."/>
            <person name="Bento P."/>
            <person name="Bernard M."/>
            <person name="Bocs S."/>
            <person name="Campa C."/>
            <person name="Cenci A."/>
            <person name="Combes M.C."/>
            <person name="Crouzillat D."/>
            <person name="Da Silva C."/>
            <person name="Daddiego L."/>
            <person name="De Bellis F."/>
            <person name="Dussert S."/>
            <person name="Garsmeur O."/>
            <person name="Gayraud T."/>
            <person name="Guignon V."/>
            <person name="Jahn K."/>
            <person name="Jamilloux V."/>
            <person name="Joet T."/>
            <person name="Labadie K."/>
            <person name="Lan T."/>
            <person name="Leclercq J."/>
            <person name="Lepelley M."/>
            <person name="Leroy T."/>
            <person name="Li L.T."/>
            <person name="Librado P."/>
            <person name="Lopez L."/>
            <person name="Munoz A."/>
            <person name="Noel B."/>
            <person name="Pallavicini A."/>
            <person name="Perrotta G."/>
            <person name="Poncet V."/>
            <person name="Pot D."/>
            <person name="Priyono X."/>
            <person name="Rigoreau M."/>
            <person name="Rouard M."/>
            <person name="Rozas J."/>
            <person name="Tranchant-Dubreuil C."/>
            <person name="VanBuren R."/>
            <person name="Zhang Q."/>
            <person name="Andrade A.C."/>
            <person name="Argout X."/>
            <person name="Bertrand B."/>
            <person name="de Kochko A."/>
            <person name="Graziosi G."/>
            <person name="Henry R.J."/>
            <person name="Jayarama X."/>
            <person name="Ming R."/>
            <person name="Nagai C."/>
            <person name="Rounsley S."/>
            <person name="Sankoff D."/>
            <person name="Giuliano G."/>
            <person name="Albert V.A."/>
            <person name="Wincker P."/>
            <person name="Lashermes P."/>
        </authorList>
    </citation>
    <scope>NUCLEOTIDE SEQUENCE [LARGE SCALE GENOMIC DNA]</scope>
    <source>
        <strain evidence="4">cv. DH200-94</strain>
    </source>
</reference>
<dbReference type="PANTHER" id="PTHR43205:SF73">
    <property type="entry name" value="2-ALKENAL REDUCTASE (NADP(+)-DEPENDENT)-LIKE"/>
    <property type="match status" value="1"/>
</dbReference>
<sequence length="116" mass="12788">MHPNKPIVSKNHVIGYLKESDFEVKNSFSSFQVPHVSKAVLVKNLYLACDPYMRHLMSPPNTDFASLLTPLPTGSVLVGYGVAKVIKSGGPAFDEGDYVWGKVGWEDFITLICSSR</sequence>
<dbReference type="AlphaFoldDB" id="A0A068VK19"/>
<dbReference type="GO" id="GO:0032440">
    <property type="term" value="F:2-alkenal reductase [NAD(P)H] activity"/>
    <property type="evidence" value="ECO:0007669"/>
    <property type="project" value="TreeGrafter"/>
</dbReference>
<accession>A0A068VK19</accession>
<dbReference type="InParanoid" id="A0A068VK19"/>
<evidence type="ECO:0000313" key="4">
    <source>
        <dbReference type="Proteomes" id="UP000295252"/>
    </source>
</evidence>
<dbReference type="Proteomes" id="UP000295252">
    <property type="component" value="Unassembled WGS sequence"/>
</dbReference>
<feature type="domain" description="Oxidoreductase N-terminal" evidence="2">
    <location>
        <begin position="7"/>
        <end position="109"/>
    </location>
</feature>
<dbReference type="Gene3D" id="3.90.180.10">
    <property type="entry name" value="Medium-chain alcohol dehydrogenases, catalytic domain"/>
    <property type="match status" value="1"/>
</dbReference>
<keyword evidence="1" id="KW-0560">Oxidoreductase</keyword>